<dbReference type="Gene3D" id="2.130.10.10">
    <property type="entry name" value="YVTN repeat-like/Quinoprotein amine dehydrogenase"/>
    <property type="match status" value="1"/>
</dbReference>
<dbReference type="InterPro" id="IPR011048">
    <property type="entry name" value="Haem_d1_sf"/>
</dbReference>
<evidence type="ECO:0000313" key="1">
    <source>
        <dbReference type="EMBL" id="MBP2400806.1"/>
    </source>
</evidence>
<evidence type="ECO:0008006" key="3">
    <source>
        <dbReference type="Google" id="ProtNLM"/>
    </source>
</evidence>
<gene>
    <name evidence="1" type="ORF">JO379_000275</name>
</gene>
<dbReference type="Proteomes" id="UP001519291">
    <property type="component" value="Unassembled WGS sequence"/>
</dbReference>
<evidence type="ECO:0000313" key="2">
    <source>
        <dbReference type="Proteomes" id="UP001519291"/>
    </source>
</evidence>
<protein>
    <recommendedName>
        <fullName evidence="3">Lactonase, 7-bladed beta-propeller</fullName>
    </recommendedName>
</protein>
<accession>A0ABS4XWB3</accession>
<dbReference type="InterPro" id="IPR015943">
    <property type="entry name" value="WD40/YVTN_repeat-like_dom_sf"/>
</dbReference>
<dbReference type="EMBL" id="JAGIOH010000001">
    <property type="protein sequence ID" value="MBP2400806.1"/>
    <property type="molecule type" value="Genomic_DNA"/>
</dbReference>
<proteinExistence type="predicted"/>
<dbReference type="RefSeq" id="WP_209513367.1">
    <property type="nucleotide sequence ID" value="NZ_JAGIOH010000001.1"/>
</dbReference>
<dbReference type="SUPFAM" id="SSF51004">
    <property type="entry name" value="C-terminal (heme d1) domain of cytochrome cd1-nitrite reductase"/>
    <property type="match status" value="1"/>
</dbReference>
<keyword evidence="2" id="KW-1185">Reference proteome</keyword>
<reference evidence="1 2" key="1">
    <citation type="submission" date="2021-03" db="EMBL/GenBank/DDBJ databases">
        <title>Sequencing the genomes of 1000 actinobacteria strains.</title>
        <authorList>
            <person name="Klenk H.-P."/>
        </authorList>
    </citation>
    <scope>NUCLEOTIDE SEQUENCE [LARGE SCALE GENOMIC DNA]</scope>
    <source>
        <strain evidence="1 2">DSM 41480</strain>
    </source>
</reference>
<organism evidence="1 2">
    <name type="scientific">Streptomyces syringium</name>
    <dbReference type="NCBI Taxonomy" id="76729"/>
    <lineage>
        <taxon>Bacteria</taxon>
        <taxon>Bacillati</taxon>
        <taxon>Actinomycetota</taxon>
        <taxon>Actinomycetes</taxon>
        <taxon>Kitasatosporales</taxon>
        <taxon>Streptomycetaceae</taxon>
        <taxon>Streptomyces</taxon>
    </lineage>
</organism>
<sequence>MSKLTLYTPAPFRIRTIDTSTRTVSDPVSSLEGGLPPYQAGILLQDASRSLVYRVSASPSESVDEFDVSNPKSPTVAHLQAGKGAKLRCAALAGGFGQPAHVDQRLYCGGSDGFIYTFPLDSSGKTRKTNSAPAPYEVVEAHGRPIMDLAITSDGTHAFALIQSADGKAAAVTKDLKPMPHPPGVHYLADRPQWNTIPYPEKITLTPDERHLIVTAFGEKKCTVIDTTTTKSYERSLAADAGCLVHINNTTAYFLCVNKFHSVDLASDETKTGPKANGFGMGFFVATGAGRVLFTGPNSKSMSCSLCDYDGNGEAYIFSEHSKDLSLEVHKDMAVGFGVIAEGG</sequence>
<dbReference type="GeneID" id="91567163"/>
<comment type="caution">
    <text evidence="1">The sequence shown here is derived from an EMBL/GenBank/DDBJ whole genome shotgun (WGS) entry which is preliminary data.</text>
</comment>
<name>A0ABS4XWB3_9ACTN</name>